<dbReference type="GO" id="GO:0015074">
    <property type="term" value="P:DNA integration"/>
    <property type="evidence" value="ECO:0007669"/>
    <property type="project" value="InterPro"/>
</dbReference>
<dbReference type="Pfam" id="PF22936">
    <property type="entry name" value="Pol_BBD"/>
    <property type="match status" value="1"/>
</dbReference>
<evidence type="ECO:0000256" key="2">
    <source>
        <dbReference type="SAM" id="MobiDB-lite"/>
    </source>
</evidence>
<feature type="region of interest" description="Disordered" evidence="2">
    <location>
        <begin position="96"/>
        <end position="144"/>
    </location>
</feature>
<keyword evidence="1" id="KW-0378">Hydrolase</keyword>
<feature type="compositionally biased region" description="Polar residues" evidence="2">
    <location>
        <begin position="106"/>
        <end position="115"/>
    </location>
</feature>
<dbReference type="PANTHER" id="PTHR42648:SF18">
    <property type="entry name" value="RETROTRANSPOSON, UNCLASSIFIED-LIKE PROTEIN"/>
    <property type="match status" value="1"/>
</dbReference>
<name>A0AA38WPF9_9ASTR</name>
<evidence type="ECO:0000313" key="5">
    <source>
        <dbReference type="Proteomes" id="UP001172457"/>
    </source>
</evidence>
<keyword evidence="5" id="KW-1185">Reference proteome</keyword>
<dbReference type="GO" id="GO:0006508">
    <property type="term" value="P:proteolysis"/>
    <property type="evidence" value="ECO:0007669"/>
    <property type="project" value="UniProtKB-KW"/>
</dbReference>
<keyword evidence="1" id="KW-0645">Protease</keyword>
<gene>
    <name evidence="4" type="ORF">OSB04_011763</name>
</gene>
<dbReference type="PANTHER" id="PTHR42648">
    <property type="entry name" value="TRANSPOSASE, PUTATIVE-RELATED"/>
    <property type="match status" value="1"/>
</dbReference>
<dbReference type="GO" id="GO:0003676">
    <property type="term" value="F:nucleic acid binding"/>
    <property type="evidence" value="ECO:0007669"/>
    <property type="project" value="InterPro"/>
</dbReference>
<protein>
    <recommendedName>
        <fullName evidence="3">Integrase catalytic domain-containing protein</fullName>
    </recommendedName>
</protein>
<dbReference type="InterPro" id="IPR054722">
    <property type="entry name" value="PolX-like_BBD"/>
</dbReference>
<proteinExistence type="predicted"/>
<dbReference type="Gene3D" id="3.30.420.10">
    <property type="entry name" value="Ribonuclease H-like superfamily/Ribonuclease H"/>
    <property type="match status" value="1"/>
</dbReference>
<evidence type="ECO:0000256" key="1">
    <source>
        <dbReference type="ARBA" id="ARBA00022670"/>
    </source>
</evidence>
<dbReference type="InterPro" id="IPR039537">
    <property type="entry name" value="Retrotran_Ty1/copia-like"/>
</dbReference>
<dbReference type="InterPro" id="IPR036397">
    <property type="entry name" value="RNaseH_sf"/>
</dbReference>
<dbReference type="InterPro" id="IPR012337">
    <property type="entry name" value="RNaseH-like_sf"/>
</dbReference>
<dbReference type="SUPFAM" id="SSF53098">
    <property type="entry name" value="Ribonuclease H-like"/>
    <property type="match status" value="1"/>
</dbReference>
<dbReference type="PROSITE" id="PS50994">
    <property type="entry name" value="INTEGRASE"/>
    <property type="match status" value="1"/>
</dbReference>
<dbReference type="EMBL" id="JARYMX010000003">
    <property type="protein sequence ID" value="KAJ9557149.1"/>
    <property type="molecule type" value="Genomic_DNA"/>
</dbReference>
<dbReference type="Proteomes" id="UP001172457">
    <property type="component" value="Chromosome 3"/>
</dbReference>
<feature type="domain" description="Integrase catalytic" evidence="3">
    <location>
        <begin position="390"/>
        <end position="444"/>
    </location>
</feature>
<dbReference type="InterPro" id="IPR001584">
    <property type="entry name" value="Integrase_cat-core"/>
</dbReference>
<sequence>MSYEIEQPAITEFRLQITSMLFLSSANSSTSLMEVFTSVDRIRRLQNRLTSEISNVRFVYWFVICLYPPTKRLAQPHFFLRGSSLLVHERKINEQEDKAKEEQTLKAGNQSTWSRANRGRGRGRGNYRGIKGRYHNDRGNQQHLNRQETQFYGKGRKQEVSRQVDGDQINFVENEEEISLLMVCHVKEETRQNMWYLEISCNNHMSGEKEAFSELDKSFRISVKFGDHSKIPVMGKGMEILHTLLPIFFVPDLMINMLNGDLLQGMGYEIHTKDGVNMTANRMFPLDRYNTSHLCLSTKLDDEAWLWHFHYGHLNFGGLKILWQKNMVTGLPQLAAPSQLSEECVVSKQYHNQFPHRRSWRAKKALKLVHSDICRPITPHSNGVGKKIIVLRTDRGGEYNSHEFSSFCDEQGIKRQLTAAYTTQHNGVCERKNRTIMNMVRSLLTSGPQVVFKKVLDQRCKLEHSFVEMKSHTCSKVVQSSASIFILQKKYLGEILAKKYIEGRKVDDTLYKQIVRSLMFLTATRPDIMYYVSTKEFGLFYKKGEKSKLFGFMDSDYPRDVDDRKSTSGYAFVMGT</sequence>
<feature type="compositionally biased region" description="Basic residues" evidence="2">
    <location>
        <begin position="117"/>
        <end position="133"/>
    </location>
</feature>
<organism evidence="4 5">
    <name type="scientific">Centaurea solstitialis</name>
    <name type="common">yellow star-thistle</name>
    <dbReference type="NCBI Taxonomy" id="347529"/>
    <lineage>
        <taxon>Eukaryota</taxon>
        <taxon>Viridiplantae</taxon>
        <taxon>Streptophyta</taxon>
        <taxon>Embryophyta</taxon>
        <taxon>Tracheophyta</taxon>
        <taxon>Spermatophyta</taxon>
        <taxon>Magnoliopsida</taxon>
        <taxon>eudicotyledons</taxon>
        <taxon>Gunneridae</taxon>
        <taxon>Pentapetalae</taxon>
        <taxon>asterids</taxon>
        <taxon>campanulids</taxon>
        <taxon>Asterales</taxon>
        <taxon>Asteraceae</taxon>
        <taxon>Carduoideae</taxon>
        <taxon>Cardueae</taxon>
        <taxon>Centaureinae</taxon>
        <taxon>Centaurea</taxon>
    </lineage>
</organism>
<dbReference type="InterPro" id="IPR025724">
    <property type="entry name" value="GAG-pre-integrase_dom"/>
</dbReference>
<dbReference type="GO" id="GO:0008233">
    <property type="term" value="F:peptidase activity"/>
    <property type="evidence" value="ECO:0007669"/>
    <property type="project" value="UniProtKB-KW"/>
</dbReference>
<dbReference type="AlphaFoldDB" id="A0AA38WPF9"/>
<reference evidence="4" key="1">
    <citation type="submission" date="2023-03" db="EMBL/GenBank/DDBJ databases">
        <title>Chromosome-scale reference genome and RAD-based genetic map of yellow starthistle (Centaurea solstitialis) reveal putative structural variation and QTLs associated with invader traits.</title>
        <authorList>
            <person name="Reatini B."/>
            <person name="Cang F.A."/>
            <person name="Jiang Q."/>
            <person name="Mckibben M.T.W."/>
            <person name="Barker M.S."/>
            <person name="Rieseberg L.H."/>
            <person name="Dlugosch K.M."/>
        </authorList>
    </citation>
    <scope>NUCLEOTIDE SEQUENCE</scope>
    <source>
        <strain evidence="4">CAN-66</strain>
        <tissue evidence="4">Leaf</tissue>
    </source>
</reference>
<accession>A0AA38WPF9</accession>
<evidence type="ECO:0000313" key="4">
    <source>
        <dbReference type="EMBL" id="KAJ9557149.1"/>
    </source>
</evidence>
<evidence type="ECO:0000259" key="3">
    <source>
        <dbReference type="PROSITE" id="PS50994"/>
    </source>
</evidence>
<dbReference type="Pfam" id="PF13976">
    <property type="entry name" value="gag_pre-integrs"/>
    <property type="match status" value="1"/>
</dbReference>
<comment type="caution">
    <text evidence="4">The sequence shown here is derived from an EMBL/GenBank/DDBJ whole genome shotgun (WGS) entry which is preliminary data.</text>
</comment>